<reference evidence="2" key="2">
    <citation type="submission" date="2016-08" db="EMBL/GenBank/DDBJ databases">
        <authorList>
            <person name="Seilhamer J.J."/>
        </authorList>
    </citation>
    <scope>NUCLEOTIDE SEQUENCE [LARGE SCALE GENOMIC DNA]</scope>
    <source>
        <strain evidence="2">SA1</strain>
        <plasmid evidence="2">pSA1</plasmid>
    </source>
</reference>
<evidence type="ECO:0000313" key="3">
    <source>
        <dbReference type="EMBL" id="EZP70892.1"/>
    </source>
</evidence>
<dbReference type="PROSITE" id="PS51725">
    <property type="entry name" value="ABM"/>
    <property type="match status" value="1"/>
</dbReference>
<dbReference type="InterPro" id="IPR007138">
    <property type="entry name" value="ABM_dom"/>
</dbReference>
<organism evidence="3 4">
    <name type="scientific">Novosphingobium resinovorum</name>
    <dbReference type="NCBI Taxonomy" id="158500"/>
    <lineage>
        <taxon>Bacteria</taxon>
        <taxon>Pseudomonadati</taxon>
        <taxon>Pseudomonadota</taxon>
        <taxon>Alphaproteobacteria</taxon>
        <taxon>Sphingomonadales</taxon>
        <taxon>Sphingomonadaceae</taxon>
        <taxon>Novosphingobium</taxon>
    </lineage>
</organism>
<dbReference type="GO" id="GO:0004497">
    <property type="term" value="F:monooxygenase activity"/>
    <property type="evidence" value="ECO:0007669"/>
    <property type="project" value="UniProtKB-KW"/>
</dbReference>
<evidence type="ECO:0000313" key="5">
    <source>
        <dbReference type="Proteomes" id="UP000094626"/>
    </source>
</evidence>
<proteinExistence type="predicted"/>
<dbReference type="RefSeq" id="WP_008830374.1">
    <property type="nucleotide sequence ID" value="NZ_CP017076.1"/>
</dbReference>
<dbReference type="Pfam" id="PF03992">
    <property type="entry name" value="ABM"/>
    <property type="match status" value="1"/>
</dbReference>
<dbReference type="AlphaFoldDB" id="A0A031JCA2"/>
<accession>A0A031JCA2</accession>
<dbReference type="PATRIC" id="fig|158500.4.peg.5410"/>
<protein>
    <submittedName>
        <fullName evidence="3">Antibiotic biosynthesis monooxygenase</fullName>
    </submittedName>
</protein>
<dbReference type="EMBL" id="JFYZ01000064">
    <property type="protein sequence ID" value="EZP70892.1"/>
    <property type="molecule type" value="Genomic_DNA"/>
</dbReference>
<dbReference type="EMBL" id="CP017076">
    <property type="protein sequence ID" value="AOR79591.1"/>
    <property type="molecule type" value="Genomic_DNA"/>
</dbReference>
<keyword evidence="3" id="KW-0503">Monooxygenase</keyword>
<reference evidence="3 4" key="1">
    <citation type="submission" date="2014-03" db="EMBL/GenBank/DDBJ databases">
        <title>Whole genome sequence of Novosphingobium resinovorum KF1.</title>
        <authorList>
            <person name="Gan H.M."/>
            <person name="Gan H.Y."/>
            <person name="Chew T.H."/>
            <person name="Savka M.A."/>
        </authorList>
    </citation>
    <scope>NUCLEOTIDE SEQUENCE [LARGE SCALE GENOMIC DNA]</scope>
    <source>
        <strain evidence="3 4">KF1</strain>
    </source>
</reference>
<geneLocation type="plasmid" evidence="2 5">
    <name>pSA1</name>
</geneLocation>
<dbReference type="InterPro" id="IPR011008">
    <property type="entry name" value="Dimeric_a/b-barrel"/>
</dbReference>
<dbReference type="KEGG" id="nre:BES08_22615"/>
<evidence type="ECO:0000313" key="2">
    <source>
        <dbReference type="EMBL" id="AOR79591.1"/>
    </source>
</evidence>
<evidence type="ECO:0000259" key="1">
    <source>
        <dbReference type="PROSITE" id="PS51725"/>
    </source>
</evidence>
<evidence type="ECO:0000313" key="4">
    <source>
        <dbReference type="Proteomes" id="UP000024329"/>
    </source>
</evidence>
<dbReference type="Proteomes" id="UP000094626">
    <property type="component" value="Plasmid pSA1"/>
</dbReference>
<name>A0A031JCA2_9SPHN</name>
<dbReference type="Gene3D" id="3.30.70.100">
    <property type="match status" value="1"/>
</dbReference>
<dbReference type="SUPFAM" id="SSF54909">
    <property type="entry name" value="Dimeric alpha+beta barrel"/>
    <property type="match status" value="1"/>
</dbReference>
<dbReference type="Proteomes" id="UP000024329">
    <property type="component" value="Unassembled WGS sequence"/>
</dbReference>
<dbReference type="OrthoDB" id="9812192at2"/>
<keyword evidence="5" id="KW-1185">Reference proteome</keyword>
<sequence length="98" mass="11398">MPAKSFIAQLRTRPEKRGDMIALQSELKGLVFQNEPDALVYELFQSEADPDLFQVVATFRDEAAYEKHMHIDFHDRLVPPILECVAEDMKLEFYRSLP</sequence>
<keyword evidence="2" id="KW-0614">Plasmid</keyword>
<gene>
    <name evidence="2" type="ORF">BES08_22615</name>
    <name evidence="3" type="ORF">BV97_05338</name>
</gene>
<keyword evidence="3" id="KW-0560">Oxidoreductase</keyword>
<feature type="domain" description="ABM" evidence="1">
    <location>
        <begin position="4"/>
        <end position="93"/>
    </location>
</feature>
<dbReference type="eggNOG" id="COG1359">
    <property type="taxonomic scope" value="Bacteria"/>
</dbReference>
<reference evidence="5" key="3">
    <citation type="journal article" date="2017" name="J. Biotechnol.">
        <title>Complete genome sequence of Novosphingobium resinovorum SA1, a versatile xenobiotic-degrading bacterium capable of utilizing sulfanilic acid.</title>
        <authorList>
            <person name="Hegedus B."/>
            <person name="Kos P.B."/>
            <person name="Balint B."/>
            <person name="Maroti G."/>
            <person name="Gan H.M."/>
            <person name="Perei K."/>
            <person name="Rakhely G."/>
        </authorList>
    </citation>
    <scope>NUCLEOTIDE SEQUENCE [LARGE SCALE GENOMIC DNA]</scope>
    <source>
        <strain evidence="5">SA1</strain>
    </source>
</reference>